<evidence type="ECO:0000256" key="1">
    <source>
        <dbReference type="ARBA" id="ARBA00022801"/>
    </source>
</evidence>
<dbReference type="EMBL" id="JAPDRN010000086">
    <property type="protein sequence ID" value="KAJ9625482.1"/>
    <property type="molecule type" value="Genomic_DNA"/>
</dbReference>
<organism evidence="3 4">
    <name type="scientific">Knufia peltigerae</name>
    <dbReference type="NCBI Taxonomy" id="1002370"/>
    <lineage>
        <taxon>Eukaryota</taxon>
        <taxon>Fungi</taxon>
        <taxon>Dikarya</taxon>
        <taxon>Ascomycota</taxon>
        <taxon>Pezizomycotina</taxon>
        <taxon>Eurotiomycetes</taxon>
        <taxon>Chaetothyriomycetidae</taxon>
        <taxon>Chaetothyriales</taxon>
        <taxon>Trichomeriaceae</taxon>
        <taxon>Knufia</taxon>
    </lineage>
</organism>
<dbReference type="SUPFAM" id="SSF53474">
    <property type="entry name" value="alpha/beta-Hydrolases"/>
    <property type="match status" value="1"/>
</dbReference>
<dbReference type="PANTHER" id="PTHR43056">
    <property type="entry name" value="PEPTIDASE S9 PROLYL OLIGOPEPTIDASE"/>
    <property type="match status" value="1"/>
</dbReference>
<dbReference type="InterPro" id="IPR050585">
    <property type="entry name" value="Xaa-Pro_dipeptidyl-ppase/CocE"/>
</dbReference>
<protein>
    <recommendedName>
        <fullName evidence="2">Xaa-Pro dipeptidyl-peptidase C-terminal domain-containing protein</fullName>
    </recommendedName>
</protein>
<keyword evidence="4" id="KW-1185">Reference proteome</keyword>
<dbReference type="Pfam" id="PF02129">
    <property type="entry name" value="Peptidase_S15"/>
    <property type="match status" value="1"/>
</dbReference>
<dbReference type="InterPro" id="IPR005674">
    <property type="entry name" value="CocE/Ser_esterase"/>
</dbReference>
<dbReference type="InterPro" id="IPR008979">
    <property type="entry name" value="Galactose-bd-like_sf"/>
</dbReference>
<evidence type="ECO:0000313" key="3">
    <source>
        <dbReference type="EMBL" id="KAJ9625482.1"/>
    </source>
</evidence>
<name>A0AA38XWC2_9EURO</name>
<evidence type="ECO:0000313" key="4">
    <source>
        <dbReference type="Proteomes" id="UP001172681"/>
    </source>
</evidence>
<proteinExistence type="predicted"/>
<dbReference type="Gene3D" id="1.10.3020.20">
    <property type="match status" value="1"/>
</dbReference>
<dbReference type="AlphaFoldDB" id="A0AA38XWC2"/>
<dbReference type="Pfam" id="PF08530">
    <property type="entry name" value="PepX_C"/>
    <property type="match status" value="1"/>
</dbReference>
<reference evidence="3" key="1">
    <citation type="submission" date="2022-10" db="EMBL/GenBank/DDBJ databases">
        <title>Culturing micro-colonial fungi from biological soil crusts in the Mojave desert and describing Neophaeococcomyces mojavensis, and introducing the new genera and species Taxawa tesnikishii.</title>
        <authorList>
            <person name="Kurbessoian T."/>
            <person name="Stajich J.E."/>
        </authorList>
    </citation>
    <scope>NUCLEOTIDE SEQUENCE</scope>
    <source>
        <strain evidence="3">TK_35</strain>
    </source>
</reference>
<dbReference type="InterPro" id="IPR000383">
    <property type="entry name" value="Xaa-Pro-like_dom"/>
</dbReference>
<dbReference type="SMART" id="SM00939">
    <property type="entry name" value="PepX_C"/>
    <property type="match status" value="1"/>
</dbReference>
<dbReference type="SUPFAM" id="SSF49785">
    <property type="entry name" value="Galactose-binding domain-like"/>
    <property type="match status" value="1"/>
</dbReference>
<dbReference type="Gene3D" id="3.40.50.1820">
    <property type="entry name" value="alpha/beta hydrolase"/>
    <property type="match status" value="1"/>
</dbReference>
<evidence type="ECO:0000259" key="2">
    <source>
        <dbReference type="SMART" id="SM00939"/>
    </source>
</evidence>
<gene>
    <name evidence="3" type="ORF">H2204_010344</name>
</gene>
<accession>A0AA38XWC2</accession>
<dbReference type="NCBIfam" id="TIGR00976">
    <property type="entry name" value="CocE_NonD"/>
    <property type="match status" value="1"/>
</dbReference>
<dbReference type="InterPro" id="IPR013736">
    <property type="entry name" value="Xaa-Pro_dipept_C"/>
</dbReference>
<dbReference type="PANTHER" id="PTHR43056:SF10">
    <property type="entry name" value="COCE_NOND FAMILY, PUTATIVE (AFU_ORTHOLOGUE AFUA_7G00600)-RELATED"/>
    <property type="match status" value="1"/>
</dbReference>
<dbReference type="InterPro" id="IPR029058">
    <property type="entry name" value="AB_hydrolase_fold"/>
</dbReference>
<dbReference type="Gene3D" id="2.60.120.260">
    <property type="entry name" value="Galactose-binding domain-like"/>
    <property type="match status" value="1"/>
</dbReference>
<dbReference type="Proteomes" id="UP001172681">
    <property type="component" value="Unassembled WGS sequence"/>
</dbReference>
<feature type="domain" description="Xaa-Pro dipeptidyl-peptidase C-terminal" evidence="2">
    <location>
        <begin position="314"/>
        <end position="568"/>
    </location>
</feature>
<sequence length="574" mass="65061">MTAVKNLIVERDVSIPMDDGISIKCDIFRPNNDQPAPVIMTLGPYAKGAPYSVQFAPQWKWFIETHPDMLPGSSREFINWETTDPEMWVPLGYVCIRVDSRGAGRSPGRLDIWSPREVKDYHDAIEWAAAQPWSTGKVGLNGISYYAINQWLVASTQPPHLTCIIPWEGASNFYREIARHGGIHSNGFVETWYPRQVVSVQHGNPNSILDPWLNDRVSGPDVYDDEQLRQNRADPIQDVLTRPLEDEWYLARTPDWSKVTVPFLSAASLGGHGLHARGNFEAFTSAASTQKWLETHVGRHEELFYLEYGMALQQRFLDHFLKGADNGWDKEEPVLLTLRRPFTTDVEQRKEKSWPLPDTKWTKAYLDASCQQLSWKPIPKSSNATFKALEGSITFCTEPLDREMEVTGPLALKLYVSSSTTDVDIFVTFQAFSPDGREVDFQGTVDPHTPLSQGWLRGSHRKLDLKKTLPYRPYHSHDELQPLTPGDIYELDVELWPASVILPAGFHWALWISGQDFQRPLPPEAPNEAWIARGSGPWLHNSEQDRPKSIFGGTTTLYTGGGFGSYLYLPIIEK</sequence>
<keyword evidence="1" id="KW-0378">Hydrolase</keyword>
<comment type="caution">
    <text evidence="3">The sequence shown here is derived from an EMBL/GenBank/DDBJ whole genome shotgun (WGS) entry which is preliminary data.</text>
</comment>
<dbReference type="GO" id="GO:0008239">
    <property type="term" value="F:dipeptidyl-peptidase activity"/>
    <property type="evidence" value="ECO:0007669"/>
    <property type="project" value="InterPro"/>
</dbReference>